<evidence type="ECO:0000256" key="2">
    <source>
        <dbReference type="ARBA" id="ARBA00022603"/>
    </source>
</evidence>
<dbReference type="PANTHER" id="PTHR42786:SF2">
    <property type="entry name" value="TRNA (CYTIDINE_URIDINE-2'-O-)-METHYLTRANSFERASE TRMJ"/>
    <property type="match status" value="1"/>
</dbReference>
<dbReference type="PIRSF" id="PIRSF004808">
    <property type="entry name" value="LasT"/>
    <property type="match status" value="1"/>
</dbReference>
<dbReference type="InterPro" id="IPR029028">
    <property type="entry name" value="Alpha/beta_knot_MTases"/>
</dbReference>
<dbReference type="Pfam" id="PF00588">
    <property type="entry name" value="SpoU_methylase"/>
    <property type="match status" value="1"/>
</dbReference>
<comment type="catalytic activity">
    <reaction evidence="5">
        <text>uridine(32) in tRNA + S-adenosyl-L-methionine = 2'-O-methyluridine(32) in tRNA + S-adenosyl-L-homocysteine + H(+)</text>
        <dbReference type="Rhea" id="RHEA:42936"/>
        <dbReference type="Rhea" id="RHEA-COMP:10107"/>
        <dbReference type="Rhea" id="RHEA-COMP:10290"/>
        <dbReference type="ChEBI" id="CHEBI:15378"/>
        <dbReference type="ChEBI" id="CHEBI:57856"/>
        <dbReference type="ChEBI" id="CHEBI:59789"/>
        <dbReference type="ChEBI" id="CHEBI:65315"/>
        <dbReference type="ChEBI" id="CHEBI:74478"/>
        <dbReference type="EC" id="2.1.1.200"/>
    </reaction>
</comment>
<keyword evidence="3" id="KW-0808">Transferase</keyword>
<dbReference type="NCBIfam" id="TIGR00050">
    <property type="entry name" value="rRNA_methyl_1"/>
    <property type="match status" value="1"/>
</dbReference>
<dbReference type="PANTHER" id="PTHR42786">
    <property type="entry name" value="TRNA/RRNA METHYLTRANSFERASE"/>
    <property type="match status" value="1"/>
</dbReference>
<comment type="function">
    <text evidence="5">Catalyzes the formation of 2'O-methylated cytidine (Cm32) or 2'O-methylated uridine (Um32) at position 32 in tRNA.</text>
</comment>
<reference evidence="7 8" key="1">
    <citation type="submission" date="2023-10" db="EMBL/GenBank/DDBJ databases">
        <title>Two novel species belonging to the OM43/NOR5 clade.</title>
        <authorList>
            <person name="Park M."/>
        </authorList>
    </citation>
    <scope>NUCLEOTIDE SEQUENCE [LARGE SCALE GENOMIC DNA]</scope>
    <source>
        <strain evidence="7 8">IMCC43200</strain>
    </source>
</reference>
<keyword evidence="4 5" id="KW-0949">S-adenosyl-L-methionine</keyword>
<keyword evidence="5" id="KW-0963">Cytoplasm</keyword>
<protein>
    <recommendedName>
        <fullName evidence="5">tRNA (cytidine/uridine-2'-O-)-methyltransferase TrmJ</fullName>
        <ecNumber evidence="5">2.1.1.200</ecNumber>
    </recommendedName>
    <alternativeName>
        <fullName evidence="5">tRNA (cytidine(32)/uridine(32)-2'-O)-methyltransferase</fullName>
    </alternativeName>
    <alternativeName>
        <fullName evidence="5">tRNA Cm32/Um32 methyltransferase</fullName>
    </alternativeName>
</protein>
<feature type="domain" description="tRNA/rRNA methyltransferase SpoU type" evidence="6">
    <location>
        <begin position="6"/>
        <end position="155"/>
    </location>
</feature>
<evidence type="ECO:0000256" key="1">
    <source>
        <dbReference type="ARBA" id="ARBA00007228"/>
    </source>
</evidence>
<sequence>MNADQIRIVLVEPSHPGNIGAVARAMKTMGLVKLVLVAPEQFPDQQATWRAVWANDVLESARVVATLDEAIADCGFVVGTCARDRRLPWPVLDPRRAAEEMAAKSLQGEVAILFGREDNGLSNDELMRCNLHLAIPTSNAYSSLNLAMAVQIVCYELHMLEAQGGLPERSNEQWDEPLATQENIERFYVHLEETMSQIGFLNPAAPRQLMPRLRRLYNRLDMDEMELNILRGILTETQKRCEPVDWSEQNGGKS</sequence>
<keyword evidence="5" id="KW-0819">tRNA processing</keyword>
<evidence type="ECO:0000256" key="3">
    <source>
        <dbReference type="ARBA" id="ARBA00022679"/>
    </source>
</evidence>
<dbReference type="Proteomes" id="UP001626537">
    <property type="component" value="Chromosome"/>
</dbReference>
<keyword evidence="2 5" id="KW-0489">Methyltransferase</keyword>
<comment type="similarity">
    <text evidence="1">Belongs to the class IV-like SAM-binding methyltransferase superfamily. RNA methyltransferase TrmH family.</text>
</comment>
<dbReference type="InterPro" id="IPR001537">
    <property type="entry name" value="SpoU_MeTrfase"/>
</dbReference>
<comment type="subcellular location">
    <subcellularLocation>
        <location evidence="5">Cytoplasm</location>
    </subcellularLocation>
</comment>
<evidence type="ECO:0000256" key="5">
    <source>
        <dbReference type="RuleBase" id="RU362024"/>
    </source>
</evidence>
<dbReference type="GO" id="GO:0008168">
    <property type="term" value="F:methyltransferase activity"/>
    <property type="evidence" value="ECO:0007669"/>
    <property type="project" value="UniProtKB-KW"/>
</dbReference>
<dbReference type="EMBL" id="CP136864">
    <property type="protein sequence ID" value="WOJ93750.1"/>
    <property type="molecule type" value="Genomic_DNA"/>
</dbReference>
<dbReference type="Gene3D" id="3.40.1280.10">
    <property type="match status" value="1"/>
</dbReference>
<dbReference type="Gene3D" id="1.10.8.590">
    <property type="match status" value="1"/>
</dbReference>
<dbReference type="GO" id="GO:0032259">
    <property type="term" value="P:methylation"/>
    <property type="evidence" value="ECO:0007669"/>
    <property type="project" value="UniProtKB-KW"/>
</dbReference>
<dbReference type="RefSeq" id="WP_407348395.1">
    <property type="nucleotide sequence ID" value="NZ_CP136864.1"/>
</dbReference>
<evidence type="ECO:0000256" key="4">
    <source>
        <dbReference type="ARBA" id="ARBA00022691"/>
    </source>
</evidence>
<dbReference type="InterPro" id="IPR029026">
    <property type="entry name" value="tRNA_m1G_MTases_N"/>
</dbReference>
<evidence type="ECO:0000313" key="8">
    <source>
        <dbReference type="Proteomes" id="UP001626537"/>
    </source>
</evidence>
<organism evidence="7 8">
    <name type="scientific">Congregibacter variabilis</name>
    <dbReference type="NCBI Taxonomy" id="3081200"/>
    <lineage>
        <taxon>Bacteria</taxon>
        <taxon>Pseudomonadati</taxon>
        <taxon>Pseudomonadota</taxon>
        <taxon>Gammaproteobacteria</taxon>
        <taxon>Cellvibrionales</taxon>
        <taxon>Halieaceae</taxon>
        <taxon>Congregibacter</taxon>
    </lineage>
</organism>
<evidence type="ECO:0000313" key="7">
    <source>
        <dbReference type="EMBL" id="WOJ93750.1"/>
    </source>
</evidence>
<accession>A0ABZ0I5J3</accession>
<comment type="subunit">
    <text evidence="5">Homodimer.</text>
</comment>
<comment type="catalytic activity">
    <reaction evidence="5">
        <text>cytidine(32) in tRNA + S-adenosyl-L-methionine = 2'-O-methylcytidine(32) in tRNA + S-adenosyl-L-homocysteine + H(+)</text>
        <dbReference type="Rhea" id="RHEA:42932"/>
        <dbReference type="Rhea" id="RHEA-COMP:10288"/>
        <dbReference type="Rhea" id="RHEA-COMP:10289"/>
        <dbReference type="ChEBI" id="CHEBI:15378"/>
        <dbReference type="ChEBI" id="CHEBI:57856"/>
        <dbReference type="ChEBI" id="CHEBI:59789"/>
        <dbReference type="ChEBI" id="CHEBI:74495"/>
        <dbReference type="ChEBI" id="CHEBI:82748"/>
        <dbReference type="EC" id="2.1.1.200"/>
    </reaction>
</comment>
<dbReference type="SUPFAM" id="SSF75217">
    <property type="entry name" value="alpha/beta knot"/>
    <property type="match status" value="1"/>
</dbReference>
<dbReference type="EC" id="2.1.1.200" evidence="5"/>
<dbReference type="InterPro" id="IPR004384">
    <property type="entry name" value="RNA_MeTrfase_TrmJ/LasT"/>
</dbReference>
<dbReference type="CDD" id="cd18093">
    <property type="entry name" value="SpoU-like_TrmJ"/>
    <property type="match status" value="1"/>
</dbReference>
<name>A0ABZ0I5J3_9GAMM</name>
<evidence type="ECO:0000259" key="6">
    <source>
        <dbReference type="Pfam" id="PF00588"/>
    </source>
</evidence>
<keyword evidence="8" id="KW-1185">Reference proteome</keyword>
<gene>
    <name evidence="5" type="primary">trmJ</name>
    <name evidence="7" type="ORF">R0135_00955</name>
</gene>
<proteinExistence type="inferred from homology"/>